<evidence type="ECO:0008006" key="3">
    <source>
        <dbReference type="Google" id="ProtNLM"/>
    </source>
</evidence>
<name>A0A916WKY4_9HYPH</name>
<dbReference type="RefSeq" id="WP_188825929.1">
    <property type="nucleotide sequence ID" value="NZ_BMHH01000023.1"/>
</dbReference>
<keyword evidence="2" id="KW-1185">Reference proteome</keyword>
<organism evidence="1 2">
    <name type="scientific">Brucella endophytica</name>
    <dbReference type="NCBI Taxonomy" id="1963359"/>
    <lineage>
        <taxon>Bacteria</taxon>
        <taxon>Pseudomonadati</taxon>
        <taxon>Pseudomonadota</taxon>
        <taxon>Alphaproteobacteria</taxon>
        <taxon>Hyphomicrobiales</taxon>
        <taxon>Brucellaceae</taxon>
        <taxon>Brucella/Ochrobactrum group</taxon>
        <taxon>Brucella</taxon>
    </lineage>
</organism>
<comment type="caution">
    <text evidence="1">The sequence shown here is derived from an EMBL/GenBank/DDBJ whole genome shotgun (WGS) entry which is preliminary data.</text>
</comment>
<sequence>MTRANLSTRFPSPAIAASLALHALLLILLFSLPKTPATIPLPEEAISVELLPPPPPAPVMRELTAPPKSLAPSKPPAQATAAPAPMIRATSLYAARMLAGPRSRQAREALAQLSGPDRMEQLCDAEAMEQIARWKQEFQPDRLIAYAMDDTRIDGAIVIADSAAFRSKGRWYHVKFRCSLTVDLKTVASFEFQVGEPIPREQWAAHYLSVDDTGE</sequence>
<evidence type="ECO:0000313" key="1">
    <source>
        <dbReference type="EMBL" id="GGB07715.1"/>
    </source>
</evidence>
<accession>A0A916WKY4</accession>
<dbReference type="InterPro" id="IPR009273">
    <property type="entry name" value="DUF930"/>
</dbReference>
<gene>
    <name evidence="1" type="ORF">GCM10011491_39700</name>
</gene>
<dbReference type="Proteomes" id="UP000646478">
    <property type="component" value="Unassembled WGS sequence"/>
</dbReference>
<dbReference type="Pfam" id="PF06059">
    <property type="entry name" value="DUF930"/>
    <property type="match status" value="1"/>
</dbReference>
<proteinExistence type="predicted"/>
<dbReference type="EMBL" id="BMHH01000023">
    <property type="protein sequence ID" value="GGB07715.1"/>
    <property type="molecule type" value="Genomic_DNA"/>
</dbReference>
<reference evidence="1" key="1">
    <citation type="journal article" date="2014" name="Int. J. Syst. Evol. Microbiol.">
        <title>Complete genome sequence of Corynebacterium casei LMG S-19264T (=DSM 44701T), isolated from a smear-ripened cheese.</title>
        <authorList>
            <consortium name="US DOE Joint Genome Institute (JGI-PGF)"/>
            <person name="Walter F."/>
            <person name="Albersmeier A."/>
            <person name="Kalinowski J."/>
            <person name="Ruckert C."/>
        </authorList>
    </citation>
    <scope>NUCLEOTIDE SEQUENCE</scope>
    <source>
        <strain evidence="1">CGMCC 1.15082</strain>
    </source>
</reference>
<protein>
    <recommendedName>
        <fullName evidence="3">DUF930 domain-containing protein</fullName>
    </recommendedName>
</protein>
<reference evidence="1" key="2">
    <citation type="submission" date="2020-09" db="EMBL/GenBank/DDBJ databases">
        <authorList>
            <person name="Sun Q."/>
            <person name="Zhou Y."/>
        </authorList>
    </citation>
    <scope>NUCLEOTIDE SEQUENCE</scope>
    <source>
        <strain evidence="1">CGMCC 1.15082</strain>
    </source>
</reference>
<evidence type="ECO:0000313" key="2">
    <source>
        <dbReference type="Proteomes" id="UP000646478"/>
    </source>
</evidence>
<dbReference type="AlphaFoldDB" id="A0A916WKY4"/>